<dbReference type="InterPro" id="IPR036286">
    <property type="entry name" value="LexA/Signal_pep-like_sf"/>
</dbReference>
<dbReference type="InterPro" id="IPR001387">
    <property type="entry name" value="Cro/C1-type_HTH"/>
</dbReference>
<evidence type="ECO:0000256" key="1">
    <source>
        <dbReference type="ARBA" id="ARBA00023015"/>
    </source>
</evidence>
<dbReference type="InterPro" id="IPR010982">
    <property type="entry name" value="Lambda_DNA-bd_dom_sf"/>
</dbReference>
<keyword evidence="3" id="KW-0804">Transcription</keyword>
<organism evidence="5 6">
    <name type="scientific">Hymenobacter gummosus</name>
    <dbReference type="NCBI Taxonomy" id="1776032"/>
    <lineage>
        <taxon>Bacteria</taxon>
        <taxon>Pseudomonadati</taxon>
        <taxon>Bacteroidota</taxon>
        <taxon>Cytophagia</taxon>
        <taxon>Cytophagales</taxon>
        <taxon>Hymenobacteraceae</taxon>
        <taxon>Hymenobacter</taxon>
    </lineage>
</organism>
<evidence type="ECO:0000256" key="2">
    <source>
        <dbReference type="ARBA" id="ARBA00023125"/>
    </source>
</evidence>
<dbReference type="InterPro" id="IPR015927">
    <property type="entry name" value="Peptidase_S24_S26A/B/C"/>
</dbReference>
<accession>A0A431U6R0</accession>
<evidence type="ECO:0000313" key="5">
    <source>
        <dbReference type="EMBL" id="RTQ52326.1"/>
    </source>
</evidence>
<dbReference type="PANTHER" id="PTHR40661:SF3">
    <property type="entry name" value="FELS-1 PROPHAGE TRANSCRIPTIONAL REGULATOR"/>
    <property type="match status" value="1"/>
</dbReference>
<dbReference type="GO" id="GO:0003677">
    <property type="term" value="F:DNA binding"/>
    <property type="evidence" value="ECO:0007669"/>
    <property type="project" value="UniProtKB-KW"/>
</dbReference>
<dbReference type="PANTHER" id="PTHR40661">
    <property type="match status" value="1"/>
</dbReference>
<dbReference type="InterPro" id="IPR039418">
    <property type="entry name" value="LexA-like"/>
</dbReference>
<dbReference type="Gene3D" id="2.10.109.10">
    <property type="entry name" value="Umud Fragment, subunit A"/>
    <property type="match status" value="1"/>
</dbReference>
<keyword evidence="2" id="KW-0238">DNA-binding</keyword>
<evidence type="ECO:0000256" key="3">
    <source>
        <dbReference type="ARBA" id="ARBA00023163"/>
    </source>
</evidence>
<name>A0A431U6R0_9BACT</name>
<evidence type="ECO:0000313" key="6">
    <source>
        <dbReference type="Proteomes" id="UP000282184"/>
    </source>
</evidence>
<sequence>MEQAESQRKKMPAGVDGDTGGRITQLLEHYGLSGYEASSRLGYASRSKLYKVMNGEVRPSYETLVDILAQFPEVSPDWLLMGKGAMLRGPVSAVGAASGGTQLLTLTVGLDGKENIELVPVLAQAGYNLQHNEAVFIQDLPKYRIPGFERGTFRAFEVAGDSMEPTIRHSDVVVTTYLENLRLLEVGEVYVVVTDESVMLKRIMQPITSSTREVMLHSDNPHRKPYPMALTDIKQFWRVRGYISRYVPSAPDITTERLWEVIEQLGFDRGEVKRHLDENAPSNAPQRI</sequence>
<dbReference type="SUPFAM" id="SSF51306">
    <property type="entry name" value="LexA/Signal peptidase"/>
    <property type="match status" value="1"/>
</dbReference>
<proteinExistence type="predicted"/>
<dbReference type="EMBL" id="RXOF01000002">
    <property type="protein sequence ID" value="RTQ52326.1"/>
    <property type="molecule type" value="Genomic_DNA"/>
</dbReference>
<comment type="caution">
    <text evidence="5">The sequence shown here is derived from an EMBL/GenBank/DDBJ whole genome shotgun (WGS) entry which is preliminary data.</text>
</comment>
<dbReference type="CDD" id="cd00093">
    <property type="entry name" value="HTH_XRE"/>
    <property type="match status" value="1"/>
</dbReference>
<dbReference type="CDD" id="cd06529">
    <property type="entry name" value="S24_LexA-like"/>
    <property type="match status" value="1"/>
</dbReference>
<dbReference type="Pfam" id="PF00717">
    <property type="entry name" value="Peptidase_S24"/>
    <property type="match status" value="1"/>
</dbReference>
<dbReference type="Proteomes" id="UP000282184">
    <property type="component" value="Unassembled WGS sequence"/>
</dbReference>
<dbReference type="AlphaFoldDB" id="A0A431U6R0"/>
<dbReference type="OrthoDB" id="3831186at2"/>
<keyword evidence="6" id="KW-1185">Reference proteome</keyword>
<dbReference type="SUPFAM" id="SSF47413">
    <property type="entry name" value="lambda repressor-like DNA-binding domains"/>
    <property type="match status" value="1"/>
</dbReference>
<dbReference type="RefSeq" id="WP_126691983.1">
    <property type="nucleotide sequence ID" value="NZ_RXOF01000002.1"/>
</dbReference>
<gene>
    <name evidence="5" type="ORF">EJV47_04710</name>
</gene>
<feature type="domain" description="Peptidase S24/S26A/S26B/S26C" evidence="4">
    <location>
        <begin position="153"/>
        <end position="228"/>
    </location>
</feature>
<evidence type="ECO:0000259" key="4">
    <source>
        <dbReference type="Pfam" id="PF00717"/>
    </source>
</evidence>
<keyword evidence="1" id="KW-0805">Transcription regulation</keyword>
<protein>
    <submittedName>
        <fullName evidence="5">Helix-turn-helix domain-containing protein</fullName>
    </submittedName>
</protein>
<reference evidence="5 6" key="1">
    <citation type="submission" date="2018-12" db="EMBL/GenBank/DDBJ databases">
        <title>Hymenobacter gummosus sp. nov., isolated from a spring.</title>
        <authorList>
            <person name="Nie L."/>
        </authorList>
    </citation>
    <scope>NUCLEOTIDE SEQUENCE [LARGE SCALE GENOMIC DNA]</scope>
    <source>
        <strain evidence="5 6">KCTC 52166</strain>
    </source>
</reference>
<dbReference type="Gene3D" id="1.10.260.40">
    <property type="entry name" value="lambda repressor-like DNA-binding domains"/>
    <property type="match status" value="1"/>
</dbReference>